<name>A0A9P9WNV0_9PEZI</name>
<dbReference type="InterPro" id="IPR014710">
    <property type="entry name" value="RmlC-like_jellyroll"/>
</dbReference>
<sequence>MEKDENSKPILSELGRPRRYITDHSADGKSVFSNTLEEEIPSVAFHGTIIFDAFVSSQTPVEMNGGADLKAMQELPQLEGHVRKDVTTVRVVDWLPGQVAIMHRSVSIDYGVLISGELELALDSGESRLLKPGDVVIQRGTNHAWRNPHPTKTARGLFVTAPCVPLVINGNQLDEHIEWPETPSV</sequence>
<dbReference type="AlphaFoldDB" id="A0A9P9WNV0"/>
<dbReference type="PANTHER" id="PTHR36156">
    <property type="entry name" value="SLR2101 PROTEIN"/>
    <property type="match status" value="1"/>
</dbReference>
<dbReference type="InterPro" id="IPR013096">
    <property type="entry name" value="Cupin_2"/>
</dbReference>
<evidence type="ECO:0000313" key="2">
    <source>
        <dbReference type="EMBL" id="KAI1872563.1"/>
    </source>
</evidence>
<dbReference type="Proteomes" id="UP000829685">
    <property type="component" value="Unassembled WGS sequence"/>
</dbReference>
<dbReference type="EMBL" id="JAFIMR010000011">
    <property type="protein sequence ID" value="KAI1872563.1"/>
    <property type="molecule type" value="Genomic_DNA"/>
</dbReference>
<dbReference type="Pfam" id="PF07883">
    <property type="entry name" value="Cupin_2"/>
    <property type="match status" value="1"/>
</dbReference>
<dbReference type="InterPro" id="IPR047142">
    <property type="entry name" value="OryJ/VirC-like"/>
</dbReference>
<dbReference type="PANTHER" id="PTHR36156:SF3">
    <property type="entry name" value="CUPIN 2 CONSERVED BARREL DOMAIN-CONTAINING PROTEIN"/>
    <property type="match status" value="1"/>
</dbReference>
<dbReference type="CDD" id="cd02231">
    <property type="entry name" value="cupin_BLL6423-like"/>
    <property type="match status" value="1"/>
</dbReference>
<feature type="domain" description="Cupin type-2" evidence="1">
    <location>
        <begin position="92"/>
        <end position="159"/>
    </location>
</feature>
<proteinExistence type="predicted"/>
<dbReference type="Gene3D" id="2.60.120.10">
    <property type="entry name" value="Jelly Rolls"/>
    <property type="match status" value="1"/>
</dbReference>
<dbReference type="InterPro" id="IPR011051">
    <property type="entry name" value="RmlC_Cupin_sf"/>
</dbReference>
<dbReference type="SUPFAM" id="SSF51182">
    <property type="entry name" value="RmlC-like cupins"/>
    <property type="match status" value="1"/>
</dbReference>
<evidence type="ECO:0000259" key="1">
    <source>
        <dbReference type="Pfam" id="PF07883"/>
    </source>
</evidence>
<accession>A0A9P9WNV0</accession>
<protein>
    <recommendedName>
        <fullName evidence="1">Cupin type-2 domain-containing protein</fullName>
    </recommendedName>
</protein>
<reference evidence="2" key="1">
    <citation type="submission" date="2021-03" db="EMBL/GenBank/DDBJ databases">
        <title>Revisited historic fungal species revealed as producer of novel bioactive compounds through whole genome sequencing and comparative genomics.</title>
        <authorList>
            <person name="Vignolle G.A."/>
            <person name="Hochenegger N."/>
            <person name="Mach R.L."/>
            <person name="Mach-Aigner A.R."/>
            <person name="Javad Rahimi M."/>
            <person name="Salim K.A."/>
            <person name="Chan C.M."/>
            <person name="Lim L.B.L."/>
            <person name="Cai F."/>
            <person name="Druzhinina I.S."/>
            <person name="U'Ren J.M."/>
            <person name="Derntl C."/>
        </authorList>
    </citation>
    <scope>NUCLEOTIDE SEQUENCE</scope>
    <source>
        <strain evidence="2">TUCIM 5799</strain>
    </source>
</reference>
<comment type="caution">
    <text evidence="2">The sequence shown here is derived from an EMBL/GenBank/DDBJ whole genome shotgun (WGS) entry which is preliminary data.</text>
</comment>
<evidence type="ECO:0000313" key="3">
    <source>
        <dbReference type="Proteomes" id="UP000829685"/>
    </source>
</evidence>
<gene>
    <name evidence="2" type="ORF">JX265_005443</name>
</gene>
<organism evidence="2 3">
    <name type="scientific">Neoarthrinium moseri</name>
    <dbReference type="NCBI Taxonomy" id="1658444"/>
    <lineage>
        <taxon>Eukaryota</taxon>
        <taxon>Fungi</taxon>
        <taxon>Dikarya</taxon>
        <taxon>Ascomycota</taxon>
        <taxon>Pezizomycotina</taxon>
        <taxon>Sordariomycetes</taxon>
        <taxon>Xylariomycetidae</taxon>
        <taxon>Amphisphaeriales</taxon>
        <taxon>Apiosporaceae</taxon>
        <taxon>Neoarthrinium</taxon>
    </lineage>
</organism>
<keyword evidence="3" id="KW-1185">Reference proteome</keyword>